<name>A0A9J5Y513_SOLCO</name>
<protein>
    <submittedName>
        <fullName evidence="1">Uncharacterized protein</fullName>
    </submittedName>
</protein>
<reference evidence="1 2" key="1">
    <citation type="submission" date="2020-09" db="EMBL/GenBank/DDBJ databases">
        <title>De no assembly of potato wild relative species, Solanum commersonii.</title>
        <authorList>
            <person name="Cho K."/>
        </authorList>
    </citation>
    <scope>NUCLEOTIDE SEQUENCE [LARGE SCALE GENOMIC DNA]</scope>
    <source>
        <strain evidence="1">LZ3.2</strain>
        <tissue evidence="1">Leaf</tissue>
    </source>
</reference>
<sequence>MIKDSEQLTLLLKNHSHTQNFFATLEKIGGLLALDSEHEDFENCISSCDLAKIQFKGSRFTWWNDGYGNDCIFERLDSVITNKGLQG</sequence>
<comment type="caution">
    <text evidence="1">The sequence shown here is derived from an EMBL/GenBank/DDBJ whole genome shotgun (WGS) entry which is preliminary data.</text>
</comment>
<proteinExistence type="predicted"/>
<dbReference type="Proteomes" id="UP000824120">
    <property type="component" value="Chromosome 7"/>
</dbReference>
<dbReference type="AlphaFoldDB" id="A0A9J5Y513"/>
<evidence type="ECO:0000313" key="2">
    <source>
        <dbReference type="Proteomes" id="UP000824120"/>
    </source>
</evidence>
<dbReference type="PANTHER" id="PTHR33710">
    <property type="entry name" value="BNAC02G09200D PROTEIN"/>
    <property type="match status" value="1"/>
</dbReference>
<evidence type="ECO:0000313" key="1">
    <source>
        <dbReference type="EMBL" id="KAG5595473.1"/>
    </source>
</evidence>
<dbReference type="PANTHER" id="PTHR33710:SF79">
    <property type="entry name" value="OS06G0205337 PROTEIN"/>
    <property type="match status" value="1"/>
</dbReference>
<keyword evidence="2" id="KW-1185">Reference proteome</keyword>
<dbReference type="OrthoDB" id="1930966at2759"/>
<dbReference type="EMBL" id="JACXVP010000007">
    <property type="protein sequence ID" value="KAG5595473.1"/>
    <property type="molecule type" value="Genomic_DNA"/>
</dbReference>
<accession>A0A9J5Y513</accession>
<gene>
    <name evidence="1" type="ORF">H5410_036705</name>
</gene>
<organism evidence="1 2">
    <name type="scientific">Solanum commersonii</name>
    <name type="common">Commerson's wild potato</name>
    <name type="synonym">Commerson's nightshade</name>
    <dbReference type="NCBI Taxonomy" id="4109"/>
    <lineage>
        <taxon>Eukaryota</taxon>
        <taxon>Viridiplantae</taxon>
        <taxon>Streptophyta</taxon>
        <taxon>Embryophyta</taxon>
        <taxon>Tracheophyta</taxon>
        <taxon>Spermatophyta</taxon>
        <taxon>Magnoliopsida</taxon>
        <taxon>eudicotyledons</taxon>
        <taxon>Gunneridae</taxon>
        <taxon>Pentapetalae</taxon>
        <taxon>asterids</taxon>
        <taxon>lamiids</taxon>
        <taxon>Solanales</taxon>
        <taxon>Solanaceae</taxon>
        <taxon>Solanoideae</taxon>
        <taxon>Solaneae</taxon>
        <taxon>Solanum</taxon>
    </lineage>
</organism>